<reference evidence="4 5" key="1">
    <citation type="submission" date="2017-05" db="EMBL/GenBank/DDBJ databases">
        <title>The genome sequence of Geobacillus thermocatenulatus DSM 730.</title>
        <authorList>
            <person name="Ramaloko W.T."/>
            <person name="Koen N."/>
            <person name="Polliack S."/>
            <person name="Aliyu H."/>
            <person name="Lebre P."/>
            <person name="Mohr T."/>
            <person name="Oswald F."/>
            <person name="Zwick M."/>
            <person name="Neumann A."/>
            <person name="Syldatk C."/>
            <person name="Cowan D."/>
            <person name="De Maayer P."/>
        </authorList>
    </citation>
    <scope>NUCLEOTIDE SEQUENCE [LARGE SCALE GENOMIC DNA]</scope>
    <source>
        <strain evidence="4 5">BGSC 93A1</strain>
    </source>
</reference>
<dbReference type="InterPro" id="IPR000551">
    <property type="entry name" value="MerR-type_HTH_dom"/>
</dbReference>
<organism evidence="4 5">
    <name type="scientific">Geobacillus thermocatenulatus</name>
    <dbReference type="NCBI Taxonomy" id="33938"/>
    <lineage>
        <taxon>Bacteria</taxon>
        <taxon>Bacillati</taxon>
        <taxon>Bacillota</taxon>
        <taxon>Bacilli</taxon>
        <taxon>Bacillales</taxon>
        <taxon>Anoxybacillaceae</taxon>
        <taxon>Geobacillus</taxon>
        <taxon>Geobacillus thermoleovorans group</taxon>
    </lineage>
</organism>
<dbReference type="PANTHER" id="PTHR30204:SF96">
    <property type="entry name" value="CHROMOSOME-ANCHORING PROTEIN RACA"/>
    <property type="match status" value="1"/>
</dbReference>
<evidence type="ECO:0000256" key="1">
    <source>
        <dbReference type="ARBA" id="ARBA00023125"/>
    </source>
</evidence>
<dbReference type="PRINTS" id="PR00040">
    <property type="entry name" value="HTHMERR"/>
</dbReference>
<feature type="domain" description="HTH merR-type" evidence="3">
    <location>
        <begin position="18"/>
        <end position="87"/>
    </location>
</feature>
<gene>
    <name evidence="4" type="ORF">B9L19_11445</name>
</gene>
<dbReference type="PANTHER" id="PTHR30204">
    <property type="entry name" value="REDOX-CYCLING DRUG-SENSING TRANSCRIPTIONAL ACTIVATOR SOXR"/>
    <property type="match status" value="1"/>
</dbReference>
<dbReference type="SMART" id="SM00422">
    <property type="entry name" value="HTH_MERR"/>
    <property type="match status" value="1"/>
</dbReference>
<evidence type="ECO:0000256" key="2">
    <source>
        <dbReference type="SAM" id="Coils"/>
    </source>
</evidence>
<dbReference type="InterPro" id="IPR009061">
    <property type="entry name" value="DNA-bd_dom_put_sf"/>
</dbReference>
<dbReference type="InterPro" id="IPR047057">
    <property type="entry name" value="MerR_fam"/>
</dbReference>
<name>A0AA91QK50_9BACL</name>
<evidence type="ECO:0000259" key="3">
    <source>
        <dbReference type="PROSITE" id="PS50937"/>
    </source>
</evidence>
<dbReference type="Proteomes" id="UP000198378">
    <property type="component" value="Unassembled WGS sequence"/>
</dbReference>
<dbReference type="SUPFAM" id="SSF46955">
    <property type="entry name" value="Putative DNA-binding domain"/>
    <property type="match status" value="1"/>
</dbReference>
<evidence type="ECO:0000313" key="5">
    <source>
        <dbReference type="Proteomes" id="UP000198378"/>
    </source>
</evidence>
<proteinExistence type="predicted"/>
<accession>A0AA91QK50</accession>
<keyword evidence="1" id="KW-0238">DNA-binding</keyword>
<keyword evidence="2" id="KW-0175">Coiled coil</keyword>
<dbReference type="GO" id="GO:0003700">
    <property type="term" value="F:DNA-binding transcription factor activity"/>
    <property type="evidence" value="ECO:0007669"/>
    <property type="project" value="InterPro"/>
</dbReference>
<comment type="caution">
    <text evidence="4">The sequence shown here is derived from an EMBL/GenBank/DDBJ whole genome shotgun (WGS) entry which is preliminary data.</text>
</comment>
<dbReference type="AlphaFoldDB" id="A0AA91QK50"/>
<keyword evidence="5" id="KW-1185">Reference proteome</keyword>
<evidence type="ECO:0000313" key="4">
    <source>
        <dbReference type="EMBL" id="OXB86160.1"/>
    </source>
</evidence>
<dbReference type="PROSITE" id="PS50937">
    <property type="entry name" value="HTH_MERR_2"/>
    <property type="match status" value="1"/>
</dbReference>
<feature type="coiled-coil region" evidence="2">
    <location>
        <begin position="95"/>
        <end position="129"/>
    </location>
</feature>
<protein>
    <recommendedName>
        <fullName evidence="3">HTH merR-type domain-containing protein</fullName>
    </recommendedName>
</protein>
<dbReference type="GO" id="GO:0003677">
    <property type="term" value="F:DNA binding"/>
    <property type="evidence" value="ECO:0007669"/>
    <property type="project" value="UniProtKB-KW"/>
</dbReference>
<dbReference type="Gene3D" id="1.10.1660.10">
    <property type="match status" value="1"/>
</dbReference>
<dbReference type="EMBL" id="NEWK01000002">
    <property type="protein sequence ID" value="OXB86160.1"/>
    <property type="molecule type" value="Genomic_DNA"/>
</dbReference>
<sequence>MIRERLAKERRRTTVMETYSIGEITKKTGVSIRTLRYYDEIGLLQPTKDPSSRHRIYTEEDILQLHKIMSLKFIGLSLEEIRQYIHQPTYDLTLKETLMLEKNMLEQKRRQLERSIQAIEYAITLLEEEGEIDSLLLMSLIRSIQTEDDQKRLMTQYLDQETVDAIFHNEELKQKENEMIKSYAQFVKQVHELYGLPTDHPDVQHMIETFLRSTFGLLSLETVEKITELLNQNQWDSFEWNEEWDVLSPLPFSKEEKQWLEQAMDDYMQRLEHMGIDMKESKEGENSGYEK</sequence>
<dbReference type="CDD" id="cd01106">
    <property type="entry name" value="HTH_TipAL-Mta"/>
    <property type="match status" value="1"/>
</dbReference>
<dbReference type="Pfam" id="PF13411">
    <property type="entry name" value="MerR_1"/>
    <property type="match status" value="1"/>
</dbReference>